<dbReference type="SUPFAM" id="SSF52047">
    <property type="entry name" value="RNI-like"/>
    <property type="match status" value="1"/>
</dbReference>
<dbReference type="SUPFAM" id="SSF52058">
    <property type="entry name" value="L domain-like"/>
    <property type="match status" value="3"/>
</dbReference>
<dbReference type="SMART" id="SM00365">
    <property type="entry name" value="LRR_SD22"/>
    <property type="match status" value="5"/>
</dbReference>
<dbReference type="GO" id="GO:0005886">
    <property type="term" value="C:plasma membrane"/>
    <property type="evidence" value="ECO:0007669"/>
    <property type="project" value="UniProtKB-SubCell"/>
</dbReference>
<evidence type="ECO:0000259" key="13">
    <source>
        <dbReference type="Pfam" id="PF08263"/>
    </source>
</evidence>
<dbReference type="Proteomes" id="UP000541444">
    <property type="component" value="Unassembled WGS sequence"/>
</dbReference>
<evidence type="ECO:0000256" key="12">
    <source>
        <dbReference type="SAM" id="SignalP"/>
    </source>
</evidence>
<evidence type="ECO:0000256" key="2">
    <source>
        <dbReference type="ARBA" id="ARBA00009592"/>
    </source>
</evidence>
<evidence type="ECO:0000256" key="4">
    <source>
        <dbReference type="ARBA" id="ARBA00022614"/>
    </source>
</evidence>
<dbReference type="FunFam" id="3.80.10.10:FF:000213">
    <property type="entry name" value="Tyrosine-sulfated glycopeptide receptor 1"/>
    <property type="match status" value="1"/>
</dbReference>
<organism evidence="15 16">
    <name type="scientific">Kingdonia uniflora</name>
    <dbReference type="NCBI Taxonomy" id="39325"/>
    <lineage>
        <taxon>Eukaryota</taxon>
        <taxon>Viridiplantae</taxon>
        <taxon>Streptophyta</taxon>
        <taxon>Embryophyta</taxon>
        <taxon>Tracheophyta</taxon>
        <taxon>Spermatophyta</taxon>
        <taxon>Magnoliopsida</taxon>
        <taxon>Ranunculales</taxon>
        <taxon>Circaeasteraceae</taxon>
        <taxon>Kingdonia</taxon>
    </lineage>
</organism>
<reference evidence="15 16" key="1">
    <citation type="journal article" date="2020" name="IScience">
        <title>Genome Sequencing of the Endangered Kingdonia uniflora (Circaeasteraceae, Ranunculales) Reveals Potential Mechanisms of Evolutionary Specialization.</title>
        <authorList>
            <person name="Sun Y."/>
            <person name="Deng T."/>
            <person name="Zhang A."/>
            <person name="Moore M.J."/>
            <person name="Landis J.B."/>
            <person name="Lin N."/>
            <person name="Zhang H."/>
            <person name="Zhang X."/>
            <person name="Huang J."/>
            <person name="Zhang X."/>
            <person name="Sun H."/>
            <person name="Wang H."/>
        </authorList>
    </citation>
    <scope>NUCLEOTIDE SEQUENCE [LARGE SCALE GENOMIC DNA]</scope>
    <source>
        <strain evidence="15">TB1705</strain>
        <tissue evidence="15">Leaf</tissue>
    </source>
</reference>
<keyword evidence="5 11" id="KW-0812">Transmembrane</keyword>
<dbReference type="InterPro" id="IPR003591">
    <property type="entry name" value="Leu-rich_rpt_typical-subtyp"/>
</dbReference>
<keyword evidence="8 11" id="KW-1133">Transmembrane helix</keyword>
<keyword evidence="7" id="KW-0677">Repeat</keyword>
<evidence type="ECO:0000256" key="5">
    <source>
        <dbReference type="ARBA" id="ARBA00022692"/>
    </source>
</evidence>
<evidence type="ECO:0000256" key="3">
    <source>
        <dbReference type="ARBA" id="ARBA00022475"/>
    </source>
</evidence>
<keyword evidence="6 12" id="KW-0732">Signal</keyword>
<dbReference type="PANTHER" id="PTHR48063:SF98">
    <property type="entry name" value="LRR RECEPTOR-LIKE SERINE_THREONINE-PROTEIN KINASE FLS2"/>
    <property type="match status" value="1"/>
</dbReference>
<accession>A0A7J7PB08</accession>
<feature type="transmembrane region" description="Helical" evidence="11">
    <location>
        <begin position="983"/>
        <end position="1005"/>
    </location>
</feature>
<keyword evidence="10" id="KW-0325">Glycoprotein</keyword>
<dbReference type="Gene3D" id="3.80.10.10">
    <property type="entry name" value="Ribonuclease Inhibitor"/>
    <property type="match status" value="6"/>
</dbReference>
<dbReference type="InterPro" id="IPR001611">
    <property type="entry name" value="Leu-rich_rpt"/>
</dbReference>
<dbReference type="Pfam" id="PF00560">
    <property type="entry name" value="LRR_1"/>
    <property type="match status" value="10"/>
</dbReference>
<evidence type="ECO:0000313" key="16">
    <source>
        <dbReference type="Proteomes" id="UP000541444"/>
    </source>
</evidence>
<sequence>MDKSSHFIVSIVLFLFTVINFSWSQGDEQNVICTKIERDALLNFKKGLNDSSNRLSSWAGEECCTWMGVQCDNATRHVVHLDLRNPYDIYSEIYDEISSERYMKSQLSGYVSSSLLELKHLNYLDLSLNNFEGSLVPPFLGSLHNLRYLDLSEAGFDGVESLQWVSHLSSLQYLNMSLVHIVNSSDWLEVLNMLPSLLELRLTQCDLDGNPSLPNVNFTSLVSLDLSYNYFNSLIPNWLFNLSHVVSLNLGYNHFHGPIPSAFVNLKSLKVLDLSYNLFNPKVVLPYLTNLVHLDLSYNDFQGTILNDVGNLTSLNYLAMVYTKLEGKLPSTFLGNLTSLNYLDMSYNELESGLPSTLGNLKYLDMSNNKLEGGLPSSLGNLTSLNYLDMSNNKLEGGLPSTLGNLTSLNHLDMSYNNLEGGLSTLGNLCTLEFVDLSHNDFTGEMSRFFGNSSQCIAHSLTYLDLESNQLSGPIPESLGLISRLERFHVSNNFLKGVLAEVHFANLRSLVSLDMSSNFLVINVSSNWVPPFQLERVLGMGSCQIGPQFPTWLKTQRHFMRLDLSNVGIVDSIPNWFWNVSSEVRIVDLSQNQIKGVLPNPLKFGKIEGVYLGSNHLEGALPCLSSKLSVLDLSNNKFSGSISPFLCNPMEEDNWLANLDLSHNFLSGELPQCWMHWKFLLLIKLGHNSLTGTIPSSIGLLVSLVSLNLRNNNLYGEIPSPVTNLTNLMVIDIGLNNFSGNIPTWVGRSFPNLIVLVLRANKFKSAIPLELCRVSSLQILDLAHNNLSGTIPRCFYNLSAMATERNTTTISYIHRTVDGGSMGADLNDKIQLMVKGVEREYSKTIALVTSLDLSCNNLTGKIPTEITSLLSLQSLNFSGNHLTGKIPIKIGNMRSMETLDFSANHFSGVIPPSFSNLSFLSVLNLAYNNLSGVIPLTTQFQTFNASTYIGNPELCGPPLKKKCRKVETSPGQNADNEESEVDWLYVSMALGFVVGFCGFYMILLFKKSWRFALFGFIEDMTDKLRTTCKL</sequence>
<evidence type="ECO:0000256" key="1">
    <source>
        <dbReference type="ARBA" id="ARBA00004251"/>
    </source>
</evidence>
<evidence type="ECO:0000256" key="7">
    <source>
        <dbReference type="ARBA" id="ARBA00022737"/>
    </source>
</evidence>
<dbReference type="AlphaFoldDB" id="A0A7J7PB08"/>
<dbReference type="InterPro" id="IPR032675">
    <property type="entry name" value="LRR_dom_sf"/>
</dbReference>
<evidence type="ECO:0000256" key="6">
    <source>
        <dbReference type="ARBA" id="ARBA00022729"/>
    </source>
</evidence>
<protein>
    <recommendedName>
        <fullName evidence="13">Leucine-rich repeat-containing N-terminal plant-type domain-containing protein</fullName>
    </recommendedName>
</protein>
<dbReference type="Pfam" id="PF13516">
    <property type="entry name" value="LRR_6"/>
    <property type="match status" value="1"/>
</dbReference>
<dbReference type="PRINTS" id="PR00019">
    <property type="entry name" value="LEURICHRPT"/>
</dbReference>
<dbReference type="EMBL" id="JACGCM010000115">
    <property type="protein sequence ID" value="KAF6176358.1"/>
    <property type="molecule type" value="Genomic_DNA"/>
</dbReference>
<dbReference type="OrthoDB" id="1060944at2759"/>
<keyword evidence="16" id="KW-1185">Reference proteome</keyword>
<dbReference type="FunFam" id="3.80.10.10:FF:000095">
    <property type="entry name" value="LRR receptor-like serine/threonine-protein kinase GSO1"/>
    <property type="match status" value="2"/>
</dbReference>
<proteinExistence type="inferred from homology"/>
<dbReference type="Pfam" id="PF13855">
    <property type="entry name" value="LRR_8"/>
    <property type="match status" value="1"/>
</dbReference>
<dbReference type="InterPro" id="IPR013210">
    <property type="entry name" value="LRR_N_plant-typ"/>
</dbReference>
<dbReference type="SMART" id="SM00369">
    <property type="entry name" value="LRR_TYP"/>
    <property type="match status" value="10"/>
</dbReference>
<dbReference type="EMBL" id="JACGCM010002257">
    <property type="protein sequence ID" value="KAF6142428.1"/>
    <property type="molecule type" value="Genomic_DNA"/>
</dbReference>
<dbReference type="InterPro" id="IPR046956">
    <property type="entry name" value="RLP23-like"/>
</dbReference>
<gene>
    <name evidence="14" type="ORF">GIB67_009235</name>
    <name evidence="15" type="ORF">GIB67_011147</name>
</gene>
<comment type="subcellular location">
    <subcellularLocation>
        <location evidence="1">Cell membrane</location>
        <topology evidence="1">Single-pass type I membrane protein</topology>
    </subcellularLocation>
</comment>
<feature type="chain" id="PRO_5033913191" description="Leucine-rich repeat-containing N-terminal plant-type domain-containing protein" evidence="12">
    <location>
        <begin position="25"/>
        <end position="1030"/>
    </location>
</feature>
<keyword evidence="3" id="KW-1003">Cell membrane</keyword>
<feature type="domain" description="Leucine-rich repeat-containing N-terminal plant-type" evidence="13">
    <location>
        <begin position="37"/>
        <end position="72"/>
    </location>
</feature>
<evidence type="ECO:0000313" key="15">
    <source>
        <dbReference type="EMBL" id="KAF6176358.1"/>
    </source>
</evidence>
<comment type="similarity">
    <text evidence="2">Belongs to the RLP family.</text>
</comment>
<evidence type="ECO:0000313" key="14">
    <source>
        <dbReference type="EMBL" id="KAF6142428.1"/>
    </source>
</evidence>
<comment type="caution">
    <text evidence="15">The sequence shown here is derived from an EMBL/GenBank/DDBJ whole genome shotgun (WGS) entry which is preliminary data.</text>
</comment>
<evidence type="ECO:0000256" key="10">
    <source>
        <dbReference type="ARBA" id="ARBA00023180"/>
    </source>
</evidence>
<evidence type="ECO:0000256" key="9">
    <source>
        <dbReference type="ARBA" id="ARBA00023136"/>
    </source>
</evidence>
<evidence type="ECO:0000256" key="8">
    <source>
        <dbReference type="ARBA" id="ARBA00022989"/>
    </source>
</evidence>
<feature type="signal peptide" evidence="12">
    <location>
        <begin position="1"/>
        <end position="24"/>
    </location>
</feature>
<evidence type="ECO:0000256" key="11">
    <source>
        <dbReference type="SAM" id="Phobius"/>
    </source>
</evidence>
<dbReference type="Pfam" id="PF08263">
    <property type="entry name" value="LRRNT_2"/>
    <property type="match status" value="1"/>
</dbReference>
<keyword evidence="4" id="KW-0433">Leucine-rich repeat</keyword>
<name>A0A7J7PB08_9MAGN</name>
<keyword evidence="9 11" id="KW-0472">Membrane</keyword>
<dbReference type="PANTHER" id="PTHR48063">
    <property type="entry name" value="LRR RECEPTOR-LIKE KINASE"/>
    <property type="match status" value="1"/>
</dbReference>